<evidence type="ECO:0000313" key="2">
    <source>
        <dbReference type="Proteomes" id="UP000050360"/>
    </source>
</evidence>
<dbReference type="EMBL" id="LKCM01000227">
    <property type="protein sequence ID" value="KPQ42517.1"/>
    <property type="molecule type" value="Genomic_DNA"/>
</dbReference>
<organism evidence="1 2">
    <name type="scientific">Candidatus Methanoperedens nitratireducens</name>
    <dbReference type="NCBI Taxonomy" id="1392998"/>
    <lineage>
        <taxon>Archaea</taxon>
        <taxon>Methanobacteriati</taxon>
        <taxon>Methanobacteriota</taxon>
        <taxon>Stenosarchaea group</taxon>
        <taxon>Methanomicrobia</taxon>
        <taxon>Methanosarcinales</taxon>
        <taxon>ANME-2 cluster</taxon>
        <taxon>Candidatus Methanoperedentaceae</taxon>
        <taxon>Candidatus Methanoperedens</taxon>
    </lineage>
</organism>
<dbReference type="GO" id="GO:0008168">
    <property type="term" value="F:methyltransferase activity"/>
    <property type="evidence" value="ECO:0007669"/>
    <property type="project" value="UniProtKB-KW"/>
</dbReference>
<dbReference type="Pfam" id="PF07021">
    <property type="entry name" value="MetW"/>
    <property type="match status" value="1"/>
</dbReference>
<sequence>MDLEKYYDDYWTNKEDSVDYDRLDMILRQIEPGNDVLEINCGASLLAKKIAEKGADITVTDISNVSLEKAISRGIRKTFKVDIDTQPLPSSFYSSKFDIVVSNSMIEHYFFPENTIKEGVKVLRDDGKFIVIVPNIGHWRFRLWLLFGRLPYLENTPSDILHIRFLTVHSLKEFGKKYGLEAKKVEGHSGLWVSSLYPGFFRISPIKQVYELLTMIYPSLFARYMLITFKKKKESHN</sequence>
<protein>
    <submittedName>
        <fullName evidence="1">Phosphatidylethanolamine N-methyltransferase</fullName>
    </submittedName>
</protein>
<dbReference type="Gene3D" id="3.40.50.150">
    <property type="entry name" value="Vaccinia Virus protein VP39"/>
    <property type="match status" value="1"/>
</dbReference>
<dbReference type="AlphaFoldDB" id="A0A0P7ZCW7"/>
<dbReference type="InterPro" id="IPR029063">
    <property type="entry name" value="SAM-dependent_MTases_sf"/>
</dbReference>
<keyword evidence="1" id="KW-0808">Transferase</keyword>
<reference evidence="1 2" key="1">
    <citation type="submission" date="2015-09" db="EMBL/GenBank/DDBJ databases">
        <title>A metagenomics-based metabolic model of nitrate-dependent anaerobic oxidation of methane by Methanoperedens-like archaea.</title>
        <authorList>
            <person name="Arshad A."/>
            <person name="Speth D.R."/>
            <person name="De Graaf R.M."/>
            <person name="Op Den Camp H.J."/>
            <person name="Jetten M.S."/>
            <person name="Welte C.U."/>
        </authorList>
    </citation>
    <scope>NUCLEOTIDE SEQUENCE [LARGE SCALE GENOMIC DNA]</scope>
</reference>
<accession>A0A0P7ZCW7</accession>
<comment type="caution">
    <text evidence="1">The sequence shown here is derived from an EMBL/GenBank/DDBJ whole genome shotgun (WGS) entry which is preliminary data.</text>
</comment>
<dbReference type="CDD" id="cd02440">
    <property type="entry name" value="AdoMet_MTases"/>
    <property type="match status" value="1"/>
</dbReference>
<dbReference type="PANTHER" id="PTHR43861">
    <property type="entry name" value="TRANS-ACONITATE 2-METHYLTRANSFERASE-RELATED"/>
    <property type="match status" value="1"/>
</dbReference>
<dbReference type="InterPro" id="IPR010743">
    <property type="entry name" value="Methionine_synth_MetW"/>
</dbReference>
<proteinExistence type="predicted"/>
<dbReference type="Proteomes" id="UP000050360">
    <property type="component" value="Unassembled WGS sequence"/>
</dbReference>
<dbReference type="GO" id="GO:0032259">
    <property type="term" value="P:methylation"/>
    <property type="evidence" value="ECO:0007669"/>
    <property type="project" value="UniProtKB-KW"/>
</dbReference>
<dbReference type="SUPFAM" id="SSF53335">
    <property type="entry name" value="S-adenosyl-L-methionine-dependent methyltransferases"/>
    <property type="match status" value="1"/>
</dbReference>
<keyword evidence="1" id="KW-0489">Methyltransferase</keyword>
<evidence type="ECO:0000313" key="1">
    <source>
        <dbReference type="EMBL" id="KPQ42517.1"/>
    </source>
</evidence>
<gene>
    <name evidence="1" type="ORF">MPEBLZ_02926</name>
</gene>
<name>A0A0P7ZCW7_9EURY</name>